<organism evidence="3 4">
    <name type="scientific">Mucor plumbeus</name>
    <dbReference type="NCBI Taxonomy" id="97098"/>
    <lineage>
        <taxon>Eukaryota</taxon>
        <taxon>Fungi</taxon>
        <taxon>Fungi incertae sedis</taxon>
        <taxon>Mucoromycota</taxon>
        <taxon>Mucoromycotina</taxon>
        <taxon>Mucoromycetes</taxon>
        <taxon>Mucorales</taxon>
        <taxon>Mucorineae</taxon>
        <taxon>Mucoraceae</taxon>
        <taxon>Mucor</taxon>
    </lineage>
</organism>
<protein>
    <submittedName>
        <fullName evidence="3">Uncharacterized protein</fullName>
    </submittedName>
</protein>
<feature type="signal peptide" evidence="1">
    <location>
        <begin position="1"/>
        <end position="19"/>
    </location>
</feature>
<proteinExistence type="predicted"/>
<dbReference type="AlphaFoldDB" id="A0A8H7QPI3"/>
<keyword evidence="4" id="KW-1185">Reference proteome</keyword>
<comment type="caution">
    <text evidence="3">The sequence shown here is derived from an EMBL/GenBank/DDBJ whole genome shotgun (WGS) entry which is preliminary data.</text>
</comment>
<dbReference type="PANTHER" id="PTHR38123:SF1">
    <property type="entry name" value="HYDROPHOBIC SURFACE BINDING PROTEIN"/>
    <property type="match status" value="1"/>
</dbReference>
<reference evidence="3" key="1">
    <citation type="submission" date="2020-12" db="EMBL/GenBank/DDBJ databases">
        <title>Metabolic potential, ecology and presence of endohyphal bacteria is reflected in genomic diversity of Mucoromycotina.</title>
        <authorList>
            <person name="Muszewska A."/>
            <person name="Okrasinska A."/>
            <person name="Steczkiewicz K."/>
            <person name="Drgas O."/>
            <person name="Orlowska M."/>
            <person name="Perlinska-Lenart U."/>
            <person name="Aleksandrzak-Piekarczyk T."/>
            <person name="Szatraj K."/>
            <person name="Zielenkiewicz U."/>
            <person name="Pilsyk S."/>
            <person name="Malc E."/>
            <person name="Mieczkowski P."/>
            <person name="Kruszewska J.S."/>
            <person name="Biernat P."/>
            <person name="Pawlowska J."/>
        </authorList>
    </citation>
    <scope>NUCLEOTIDE SEQUENCE</scope>
    <source>
        <strain evidence="3">CBS 226.32</strain>
    </source>
</reference>
<dbReference type="Pfam" id="PF12296">
    <property type="entry name" value="HsbA"/>
    <property type="match status" value="1"/>
</dbReference>
<dbReference type="EMBL" id="JAEPRC010000478">
    <property type="protein sequence ID" value="KAG2196425.1"/>
    <property type="molecule type" value="Genomic_DNA"/>
</dbReference>
<feature type="chain" id="PRO_5036267049" evidence="1">
    <location>
        <begin position="20"/>
        <end position="185"/>
    </location>
</feature>
<evidence type="ECO:0000313" key="3">
    <source>
        <dbReference type="EMBL" id="KAG2196427.1"/>
    </source>
</evidence>
<evidence type="ECO:0000256" key="1">
    <source>
        <dbReference type="SAM" id="SignalP"/>
    </source>
</evidence>
<evidence type="ECO:0000313" key="4">
    <source>
        <dbReference type="Proteomes" id="UP000650833"/>
    </source>
</evidence>
<name>A0A8H7QPI3_9FUNG</name>
<gene>
    <name evidence="2" type="ORF">INT46_001093</name>
    <name evidence="3" type="ORF">INT46_001095</name>
</gene>
<dbReference type="PANTHER" id="PTHR38123">
    <property type="entry name" value="CELL WALL SERINE-THREONINE-RICH GALACTOMANNOPROTEIN MP1 (AFU_ORTHOLOGUE AFUA_4G03240)"/>
    <property type="match status" value="1"/>
</dbReference>
<accession>A0A8H7QPI3</accession>
<dbReference type="OrthoDB" id="3485059at2759"/>
<dbReference type="Proteomes" id="UP000650833">
    <property type="component" value="Unassembled WGS sequence"/>
</dbReference>
<sequence length="185" mass="18983">MRAFSTLIIAAAFALSANAAALDKRAVSAPVQLCIDDIKSVADQLAVVKADVDVFTSSSGYGGAFAIHSKEQVLETRLKKAGTDCCAVSGTVTAEEADAVIATVNTLVPQVSAALTSIVTKKPQFDAILLATALVKTDIKNLDTQTKALDTCLVAKTPASHLAAANALVAQINTSFATAKTAYGI</sequence>
<dbReference type="GO" id="GO:0005576">
    <property type="term" value="C:extracellular region"/>
    <property type="evidence" value="ECO:0007669"/>
    <property type="project" value="TreeGrafter"/>
</dbReference>
<keyword evidence="1" id="KW-0732">Signal</keyword>
<dbReference type="InterPro" id="IPR021054">
    <property type="entry name" value="Cell_wall_mannoprotein_1"/>
</dbReference>
<evidence type="ECO:0000313" key="2">
    <source>
        <dbReference type="EMBL" id="KAG2196425.1"/>
    </source>
</evidence>
<dbReference type="EMBL" id="JAEPRC010000478">
    <property type="protein sequence ID" value="KAG2196427.1"/>
    <property type="molecule type" value="Genomic_DNA"/>
</dbReference>
<dbReference type="Gene3D" id="1.20.1280.140">
    <property type="match status" value="1"/>
</dbReference>